<reference evidence="1 2" key="1">
    <citation type="journal article" date="2014" name="Nature">
        <title>Sequential evolution of bacterial morphology by co-option of a developmental regulator.</title>
        <authorList>
            <person name="Jiang C."/>
            <person name="Brown P.J."/>
            <person name="Ducret A."/>
            <person name="Brun Y.V."/>
        </authorList>
    </citation>
    <scope>NUCLEOTIDE SEQUENCE [LARGE SCALE GENOMIC DNA]</scope>
    <source>
        <strain evidence="1 2">DSM 16100</strain>
    </source>
</reference>
<dbReference type="AlphaFoldDB" id="V4PFQ9"/>
<proteinExistence type="predicted"/>
<gene>
    <name evidence="1" type="ORF">ABENE_06865</name>
</gene>
<dbReference type="EMBL" id="AWGB01000010">
    <property type="protein sequence ID" value="ESQ92817.1"/>
    <property type="molecule type" value="Genomic_DNA"/>
</dbReference>
<protein>
    <submittedName>
        <fullName evidence="1">Uncharacterized protein</fullName>
    </submittedName>
</protein>
<name>V4PFQ9_9CAUL</name>
<dbReference type="PATRIC" id="fig|1121022.4.peg.1370"/>
<keyword evidence="2" id="KW-1185">Reference proteome</keyword>
<evidence type="ECO:0000313" key="1">
    <source>
        <dbReference type="EMBL" id="ESQ92817.1"/>
    </source>
</evidence>
<dbReference type="Proteomes" id="UP000017837">
    <property type="component" value="Unassembled WGS sequence"/>
</dbReference>
<evidence type="ECO:0000313" key="2">
    <source>
        <dbReference type="Proteomes" id="UP000017837"/>
    </source>
</evidence>
<accession>V4PFQ9</accession>
<comment type="caution">
    <text evidence="1">The sequence shown here is derived from an EMBL/GenBank/DDBJ whole genome shotgun (WGS) entry which is preliminary data.</text>
</comment>
<sequence>MEKRDVAAINLVKKVYSRFQVEVTLPGFTKCRLALICAFKKTVLRTILLSSPATQG</sequence>
<organism evidence="1 2">
    <name type="scientific">Asticcacaulis benevestitus DSM 16100 = ATCC BAA-896</name>
    <dbReference type="NCBI Taxonomy" id="1121022"/>
    <lineage>
        <taxon>Bacteria</taxon>
        <taxon>Pseudomonadati</taxon>
        <taxon>Pseudomonadota</taxon>
        <taxon>Alphaproteobacteria</taxon>
        <taxon>Caulobacterales</taxon>
        <taxon>Caulobacteraceae</taxon>
        <taxon>Asticcacaulis</taxon>
    </lineage>
</organism>